<dbReference type="EMBL" id="APRL01000010">
    <property type="protein sequence ID" value="ENW94057.1"/>
    <property type="molecule type" value="Genomic_DNA"/>
</dbReference>
<feature type="transmembrane region" description="Helical" evidence="1">
    <location>
        <begin position="25"/>
        <end position="43"/>
    </location>
</feature>
<feature type="transmembrane region" description="Helical" evidence="1">
    <location>
        <begin position="136"/>
        <end position="156"/>
    </location>
</feature>
<comment type="caution">
    <text evidence="2">The sequence shown here is derived from an EMBL/GenBank/DDBJ whole genome shotgun (WGS) entry which is preliminary data.</text>
</comment>
<keyword evidence="1" id="KW-1133">Transmembrane helix</keyword>
<evidence type="ECO:0008006" key="4">
    <source>
        <dbReference type="Google" id="ProtNLM"/>
    </source>
</evidence>
<evidence type="ECO:0000256" key="1">
    <source>
        <dbReference type="SAM" id="Phobius"/>
    </source>
</evidence>
<name>N9LCT2_9GAMM</name>
<dbReference type="AlphaFoldDB" id="N9LCT2"/>
<keyword evidence="1" id="KW-0472">Membrane</keyword>
<sequence>MMLPPISKHVLNPFNPHGRFGRLSYLAWQTVIFLIAIPLNFYISYEMFGIGLTEPYKQLDLLALFLFVTLALFVVYSSLVFAIRRLHDCNRSGWFVLLLGMPYLNILMLVYLLIARGDYDSNRYAPVQPTATWEKIMAYIGLGLIFILSVLIFIVMTKSHTVLP</sequence>
<accession>N9LCT2</accession>
<keyword evidence="3" id="KW-1185">Reference proteome</keyword>
<dbReference type="RefSeq" id="WP_005185645.1">
    <property type="nucleotide sequence ID" value="NZ_KB850049.1"/>
</dbReference>
<gene>
    <name evidence="2" type="ORF">F904_00971</name>
</gene>
<feature type="transmembrane region" description="Helical" evidence="1">
    <location>
        <begin position="63"/>
        <end position="83"/>
    </location>
</feature>
<evidence type="ECO:0000313" key="2">
    <source>
        <dbReference type="EMBL" id="ENW94057.1"/>
    </source>
</evidence>
<reference evidence="2 3" key="1">
    <citation type="submission" date="2013-02" db="EMBL/GenBank/DDBJ databases">
        <title>The Genome Sequence of Acinetobacter sp. ANC 4105.</title>
        <authorList>
            <consortium name="The Broad Institute Genome Sequencing Platform"/>
            <consortium name="The Broad Institute Genome Sequencing Center for Infectious Disease"/>
            <person name="Cerqueira G."/>
            <person name="Feldgarden M."/>
            <person name="Courvalin P."/>
            <person name="Perichon B."/>
            <person name="Grillot-Courvalin C."/>
            <person name="Clermont D."/>
            <person name="Rocha E."/>
            <person name="Yoon E.-J."/>
            <person name="Nemec A."/>
            <person name="Walker B."/>
            <person name="Young S.K."/>
            <person name="Zeng Q."/>
            <person name="Gargeya S."/>
            <person name="Fitzgerald M."/>
            <person name="Haas B."/>
            <person name="Abouelleil A."/>
            <person name="Alvarado L."/>
            <person name="Arachchi H.M."/>
            <person name="Berlin A.M."/>
            <person name="Chapman S.B."/>
            <person name="Dewar J."/>
            <person name="Goldberg J."/>
            <person name="Griggs A."/>
            <person name="Gujja S."/>
            <person name="Hansen M."/>
            <person name="Howarth C."/>
            <person name="Imamovic A."/>
            <person name="Larimer J."/>
            <person name="McCowan C."/>
            <person name="Murphy C."/>
            <person name="Neiman D."/>
            <person name="Pearson M."/>
            <person name="Priest M."/>
            <person name="Roberts A."/>
            <person name="Saif S."/>
            <person name="Shea T."/>
            <person name="Sisk P."/>
            <person name="Sykes S."/>
            <person name="Wortman J."/>
            <person name="Nusbaum C."/>
            <person name="Birren B."/>
        </authorList>
    </citation>
    <scope>NUCLEOTIDE SEQUENCE [LARGE SCALE GENOMIC DNA]</scope>
    <source>
        <strain evidence="2 3">ANC 4105</strain>
    </source>
</reference>
<feature type="transmembrane region" description="Helical" evidence="1">
    <location>
        <begin position="95"/>
        <end position="116"/>
    </location>
</feature>
<dbReference type="OrthoDB" id="9812349at2"/>
<keyword evidence="1" id="KW-0812">Transmembrane</keyword>
<dbReference type="eggNOG" id="COG3152">
    <property type="taxonomic scope" value="Bacteria"/>
</dbReference>
<protein>
    <recommendedName>
        <fullName evidence="4">DUF805 domain-containing protein</fullName>
    </recommendedName>
</protein>
<organism evidence="2 3">
    <name type="scientific">Acinetobacter dispersus</name>
    <dbReference type="NCBI Taxonomy" id="70348"/>
    <lineage>
        <taxon>Bacteria</taxon>
        <taxon>Pseudomonadati</taxon>
        <taxon>Pseudomonadota</taxon>
        <taxon>Gammaproteobacteria</taxon>
        <taxon>Moraxellales</taxon>
        <taxon>Moraxellaceae</taxon>
        <taxon>Acinetobacter</taxon>
    </lineage>
</organism>
<dbReference type="PANTHER" id="PTHR34980:SF3">
    <property type="entry name" value="BLR8105 PROTEIN"/>
    <property type="match status" value="1"/>
</dbReference>
<dbReference type="HOGENOM" id="CLU_095965_0_0_6"/>
<dbReference type="Proteomes" id="UP000013261">
    <property type="component" value="Unassembled WGS sequence"/>
</dbReference>
<evidence type="ECO:0000313" key="3">
    <source>
        <dbReference type="Proteomes" id="UP000013261"/>
    </source>
</evidence>
<dbReference type="PANTHER" id="PTHR34980">
    <property type="entry name" value="INNER MEMBRANE PROTEIN-RELATED-RELATED"/>
    <property type="match status" value="1"/>
</dbReference>
<dbReference type="InterPro" id="IPR008523">
    <property type="entry name" value="DUF805"/>
</dbReference>
<dbReference type="Pfam" id="PF05656">
    <property type="entry name" value="DUF805"/>
    <property type="match status" value="1"/>
</dbReference>
<proteinExistence type="predicted"/>
<dbReference type="GO" id="GO:0005886">
    <property type="term" value="C:plasma membrane"/>
    <property type="evidence" value="ECO:0007669"/>
    <property type="project" value="TreeGrafter"/>
</dbReference>